<proteinExistence type="predicted"/>
<dbReference type="AlphaFoldDB" id="A0A9E2KEX1"/>
<reference evidence="2" key="1">
    <citation type="journal article" date="2021" name="PeerJ">
        <title>Extensive microbial diversity within the chicken gut microbiome revealed by metagenomics and culture.</title>
        <authorList>
            <person name="Gilroy R."/>
            <person name="Ravi A."/>
            <person name="Getino M."/>
            <person name="Pursley I."/>
            <person name="Horton D.L."/>
            <person name="Alikhan N.F."/>
            <person name="Baker D."/>
            <person name="Gharbi K."/>
            <person name="Hall N."/>
            <person name="Watson M."/>
            <person name="Adriaenssens E.M."/>
            <person name="Foster-Nyarko E."/>
            <person name="Jarju S."/>
            <person name="Secka A."/>
            <person name="Antonio M."/>
            <person name="Oren A."/>
            <person name="Chaudhuri R.R."/>
            <person name="La Ragione R."/>
            <person name="Hildebrand F."/>
            <person name="Pallen M.J."/>
        </authorList>
    </citation>
    <scope>NUCLEOTIDE SEQUENCE</scope>
    <source>
        <strain evidence="2">B3-3758</strain>
    </source>
</reference>
<protein>
    <submittedName>
        <fullName evidence="2">DUF3127 domain-containing protein</fullName>
    </submittedName>
</protein>
<dbReference type="Proteomes" id="UP000824236">
    <property type="component" value="Unassembled WGS sequence"/>
</dbReference>
<reference evidence="2" key="2">
    <citation type="submission" date="2021-04" db="EMBL/GenBank/DDBJ databases">
        <authorList>
            <person name="Gilroy R."/>
        </authorList>
    </citation>
    <scope>NUCLEOTIDE SEQUENCE</scope>
    <source>
        <strain evidence="2">B3-3758</strain>
    </source>
</reference>
<dbReference type="Pfam" id="PF11325">
    <property type="entry name" value="DUF3127"/>
    <property type="match status" value="1"/>
</dbReference>
<sequence>MEFIGRIIAVLPEKGGVSSRTGNEWKAQEYVIEDSASGQYPRRMCFEVFGADRIAQFNIQVGQELRVSFDIDANQWQDRWFNRIRAWKVEPATASAPVQQPQPGVPVPPPAPTAAPDFLVGDAKDDLPF</sequence>
<organism evidence="2 3">
    <name type="scientific">Candidatus Bacteroides intestinipullorum</name>
    <dbReference type="NCBI Taxonomy" id="2838471"/>
    <lineage>
        <taxon>Bacteria</taxon>
        <taxon>Pseudomonadati</taxon>
        <taxon>Bacteroidota</taxon>
        <taxon>Bacteroidia</taxon>
        <taxon>Bacteroidales</taxon>
        <taxon>Bacteroidaceae</taxon>
        <taxon>Bacteroides</taxon>
    </lineage>
</organism>
<evidence type="ECO:0000313" key="2">
    <source>
        <dbReference type="EMBL" id="MBU3812906.1"/>
    </source>
</evidence>
<evidence type="ECO:0000256" key="1">
    <source>
        <dbReference type="SAM" id="MobiDB-lite"/>
    </source>
</evidence>
<evidence type="ECO:0000313" key="3">
    <source>
        <dbReference type="Proteomes" id="UP000824236"/>
    </source>
</evidence>
<dbReference type="EMBL" id="JAHLFO010000001">
    <property type="protein sequence ID" value="MBU3812906.1"/>
    <property type="molecule type" value="Genomic_DNA"/>
</dbReference>
<dbReference type="InterPro" id="IPR021474">
    <property type="entry name" value="DUF3127"/>
</dbReference>
<name>A0A9E2KEX1_9BACE</name>
<feature type="compositionally biased region" description="Pro residues" evidence="1">
    <location>
        <begin position="103"/>
        <end position="113"/>
    </location>
</feature>
<feature type="region of interest" description="Disordered" evidence="1">
    <location>
        <begin position="92"/>
        <end position="129"/>
    </location>
</feature>
<gene>
    <name evidence="2" type="ORF">H9791_00140</name>
</gene>
<accession>A0A9E2KEX1</accession>
<comment type="caution">
    <text evidence="2">The sequence shown here is derived from an EMBL/GenBank/DDBJ whole genome shotgun (WGS) entry which is preliminary data.</text>
</comment>